<feature type="coiled-coil region" evidence="1">
    <location>
        <begin position="1080"/>
        <end position="1137"/>
    </location>
</feature>
<sequence length="1250" mass="146711">MKNLAFYIPLIDAESKVNPNDLIQLLKVLDATQPIEIQTKSFNENSSQFIIKVNHIESSVEFPQIVRQKYYSETSNIFLLQLVNNAFILFVEQQFHYIQPPPSEKTCVQISFNYLNKNKRALPKLLDLSVLIFQPNVQLSNSGLISVLQDRVYLFNFKVDKFFQQIIAKSDLAVDIFQTIRGQEYEILETSKFIFTDKKNYEQLINIQCIILSQKIHCLINQIVINGIDIVKNQYKRTITLLQFKPQKIHINISPLGQIVLLIDTQLVIVNMNYNVTQQQQMIHSINIQQLANKFLSSVVALQFQQIQFTQDGQFVIILFQQQIALVHISLIDKYSILFKNENYAGLNSEFLSINQSNFLVKSGQLSIHYFINSKQHIITDINSTDSTLYQITYDYFVLLQQFHLPNQKQGYFKLAIEYFQFLDAFYSNKNFYFLNTQNFDEQDILNIQYPTNEQLIENTFRLILKQLKQCYDQSLASFYQFMIFIDNTLNSAKVSKLLALYLLNQLYKDICVYFNDQHFINILSNYTNIQNINIHQYIDVLKKIVLISSFINRVNTQFNCKKMLFDSFKLQLCIISVILDHSNNRQTAYFEDMFYKTLNNLGYQFNREILHKIQKLPSIYIILLRKNTVFQQSIIFVPKNIDSSNFIASLFKNYSYLVRGDPQNLIAQQFNYQKYDSINFDKIFSDLVLNQLQSQSTIRQFNNFQQAEFVTCSCEISAQQLLYFHRILSFQQEQFILPQYLLELLNKKLSSQLQPYVTLNSTALFIQQDFNLQLTILYQLIFNSNQEFSIGYLNSLITLNQKNSIIKDNLTKLKSSLMQHYDLIKVNKRSNKSIYQHNKTSQQTLNNPLVETMDLNNNTLSIQKSDQISQLPVQTLFSGLSSDFIRIKFSDILQQKSQISQQVSINTQPILKQQVMNIQQQSSCQNSINCKEKDNINYLNRQQDLQQQTIQIPLIQSEQYQQIPNNSSCQTQKYDLQSVQSKEAQQVEQKKSDSSFYEPPKVITIKQQIVRIRQPEQHNQESNINIIGPNVEQIINTQVQKQNAIYIPNIQGQQISQVKEDNIDTIRRNVDRIMQHRDIKQTQDEIKNSKQRDENLIQEEQTQASYEFKSQKCDSLNQFLDRLNNQQQVQNNFEQQQPVYQQKQYQPPTQSQMGLTQINHADPIQQDKNQYLFEQFDQLQAKSAYNQAQLTVLTNNLRNIQQDQQTQKINQRTSFDEEYNNIISKLPFNISNNQGDSFQSFGQALDYIQ</sequence>
<evidence type="ECO:0000313" key="2">
    <source>
        <dbReference type="EMBL" id="KAH0576757.1"/>
    </source>
</evidence>
<protein>
    <submittedName>
        <fullName evidence="2">Uncharacterized protein</fullName>
    </submittedName>
</protein>
<organism evidence="2 3">
    <name type="scientific">Spironucleus salmonicida</name>
    <dbReference type="NCBI Taxonomy" id="348837"/>
    <lineage>
        <taxon>Eukaryota</taxon>
        <taxon>Metamonada</taxon>
        <taxon>Diplomonadida</taxon>
        <taxon>Hexamitidae</taxon>
        <taxon>Hexamitinae</taxon>
        <taxon>Spironucleus</taxon>
    </lineage>
</organism>
<dbReference type="RefSeq" id="XP_067767530.1">
    <property type="nucleotide sequence ID" value="XM_067904048.1"/>
</dbReference>
<comment type="caution">
    <text evidence="2">The sequence shown here is derived from an EMBL/GenBank/DDBJ whole genome shotgun (WGS) entry which is preliminary data.</text>
</comment>
<accession>A0A9P8S1I9</accession>
<keyword evidence="3" id="KW-1185">Reference proteome</keyword>
<dbReference type="Proteomes" id="UP000018208">
    <property type="component" value="Unassembled WGS sequence"/>
</dbReference>
<dbReference type="GeneID" id="94294126"/>
<name>A0A9P8S1I9_9EUKA</name>
<evidence type="ECO:0000256" key="1">
    <source>
        <dbReference type="SAM" id="Coils"/>
    </source>
</evidence>
<dbReference type="EMBL" id="AUWU02000001">
    <property type="protein sequence ID" value="KAH0576757.1"/>
    <property type="molecule type" value="Genomic_DNA"/>
</dbReference>
<gene>
    <name evidence="2" type="ORF">SS50377_20103</name>
</gene>
<dbReference type="AlphaFoldDB" id="A0A9P8S1I9"/>
<dbReference type="KEGG" id="ssao:94294126"/>
<reference evidence="2 3" key="1">
    <citation type="journal article" date="2014" name="PLoS Genet.">
        <title>The Genome of Spironucleus salmonicida Highlights a Fish Pathogen Adapted to Fluctuating Environments.</title>
        <authorList>
            <person name="Xu F."/>
            <person name="Jerlstrom-Hultqvist J."/>
            <person name="Einarsson E."/>
            <person name="Astvaldsson A."/>
            <person name="Svard S.G."/>
            <person name="Andersson J.O."/>
        </authorList>
    </citation>
    <scope>NUCLEOTIDE SEQUENCE [LARGE SCALE GENOMIC DNA]</scope>
    <source>
        <strain evidence="2 3">ATCC 50377</strain>
    </source>
</reference>
<keyword evidence="1" id="KW-0175">Coiled coil</keyword>
<evidence type="ECO:0000313" key="3">
    <source>
        <dbReference type="Proteomes" id="UP000018208"/>
    </source>
</evidence>
<proteinExistence type="predicted"/>